<protein>
    <submittedName>
        <fullName evidence="1">Uncharacterized protein</fullName>
    </submittedName>
</protein>
<keyword evidence="2" id="KW-1185">Reference proteome</keyword>
<gene>
    <name evidence="1" type="ORF">HID58_011564</name>
</gene>
<sequence length="69" mass="7472">MKLGKFIIFSSASAMSGEEEENAAELKIGDGNLSVIPVSVSPDITKGRAHSDEAIEKMLNDLSFVNRFE</sequence>
<evidence type="ECO:0000313" key="2">
    <source>
        <dbReference type="Proteomes" id="UP000824890"/>
    </source>
</evidence>
<name>A0ABQ8DZ50_BRANA</name>
<evidence type="ECO:0000313" key="1">
    <source>
        <dbReference type="EMBL" id="KAH0934447.1"/>
    </source>
</evidence>
<proteinExistence type="predicted"/>
<comment type="caution">
    <text evidence="1">The sequence shown here is derived from an EMBL/GenBank/DDBJ whole genome shotgun (WGS) entry which is preliminary data.</text>
</comment>
<accession>A0ABQ8DZ50</accession>
<reference evidence="1 2" key="1">
    <citation type="submission" date="2021-05" db="EMBL/GenBank/DDBJ databases">
        <title>Genome Assembly of Synthetic Allotetraploid Brassica napus Reveals Homoeologous Exchanges between Subgenomes.</title>
        <authorList>
            <person name="Davis J.T."/>
        </authorList>
    </citation>
    <scope>NUCLEOTIDE SEQUENCE [LARGE SCALE GENOMIC DNA]</scope>
    <source>
        <strain evidence="2">cv. Da-Ae</strain>
        <tissue evidence="1">Seedling</tissue>
    </source>
</reference>
<dbReference type="EMBL" id="JAGKQM010000003">
    <property type="protein sequence ID" value="KAH0934447.1"/>
    <property type="molecule type" value="Genomic_DNA"/>
</dbReference>
<organism evidence="1 2">
    <name type="scientific">Brassica napus</name>
    <name type="common">Rape</name>
    <dbReference type="NCBI Taxonomy" id="3708"/>
    <lineage>
        <taxon>Eukaryota</taxon>
        <taxon>Viridiplantae</taxon>
        <taxon>Streptophyta</taxon>
        <taxon>Embryophyta</taxon>
        <taxon>Tracheophyta</taxon>
        <taxon>Spermatophyta</taxon>
        <taxon>Magnoliopsida</taxon>
        <taxon>eudicotyledons</taxon>
        <taxon>Gunneridae</taxon>
        <taxon>Pentapetalae</taxon>
        <taxon>rosids</taxon>
        <taxon>malvids</taxon>
        <taxon>Brassicales</taxon>
        <taxon>Brassicaceae</taxon>
        <taxon>Brassiceae</taxon>
        <taxon>Brassica</taxon>
    </lineage>
</organism>
<dbReference type="Proteomes" id="UP000824890">
    <property type="component" value="Unassembled WGS sequence"/>
</dbReference>